<dbReference type="SMART" id="SM00855">
    <property type="entry name" value="PGAM"/>
    <property type="match status" value="1"/>
</dbReference>
<evidence type="ECO:0000313" key="1">
    <source>
        <dbReference type="EMBL" id="NKY22335.1"/>
    </source>
</evidence>
<dbReference type="AlphaFoldDB" id="A0A7X6KUJ5"/>
<name>A0A7X6KUJ5_9CELL</name>
<dbReference type="PANTHER" id="PTHR47623:SF1">
    <property type="entry name" value="OS09G0287300 PROTEIN"/>
    <property type="match status" value="1"/>
</dbReference>
<proteinExistence type="predicted"/>
<sequence>MGVTHAYQLVLLRHAKAEHADSLADHLRPLALAGRRQAGAVGTGLRGAGLIPDAALVSSALRTRQTWDLVRTGLEVPSEIATLSDAVYNAGVRSLLELVRATPGEVRRLLVVGHEPTVSQTAATLADPERSDDAALARVRTGVPTATYSVLESDAPFADWTVGGVRLATVVSPDPA</sequence>
<dbReference type="InterPro" id="IPR013078">
    <property type="entry name" value="His_Pase_superF_clade-1"/>
</dbReference>
<dbReference type="InterPro" id="IPR029033">
    <property type="entry name" value="His_PPase_superfam"/>
</dbReference>
<dbReference type="PANTHER" id="PTHR47623">
    <property type="entry name" value="OS09G0287300 PROTEIN"/>
    <property type="match status" value="1"/>
</dbReference>
<comment type="caution">
    <text evidence="1">The sequence shown here is derived from an EMBL/GenBank/DDBJ whole genome shotgun (WGS) entry which is preliminary data.</text>
</comment>
<dbReference type="CDD" id="cd07067">
    <property type="entry name" value="HP_PGM_like"/>
    <property type="match status" value="1"/>
</dbReference>
<dbReference type="Pfam" id="PF00300">
    <property type="entry name" value="His_Phos_1"/>
    <property type="match status" value="1"/>
</dbReference>
<dbReference type="EMBL" id="JAAXOX010000002">
    <property type="protein sequence ID" value="NKY22335.1"/>
    <property type="molecule type" value="Genomic_DNA"/>
</dbReference>
<organism evidence="1 2">
    <name type="scientific">Cellulomonas denverensis</name>
    <dbReference type="NCBI Taxonomy" id="264297"/>
    <lineage>
        <taxon>Bacteria</taxon>
        <taxon>Bacillati</taxon>
        <taxon>Actinomycetota</taxon>
        <taxon>Actinomycetes</taxon>
        <taxon>Micrococcales</taxon>
        <taxon>Cellulomonadaceae</taxon>
        <taxon>Cellulomonas</taxon>
    </lineage>
</organism>
<reference evidence="1 2" key="1">
    <citation type="submission" date="2020-04" db="EMBL/GenBank/DDBJ databases">
        <title>MicrobeNet Type strains.</title>
        <authorList>
            <person name="Nicholson A.C."/>
        </authorList>
    </citation>
    <scope>NUCLEOTIDE SEQUENCE [LARGE SCALE GENOMIC DNA]</scope>
    <source>
        <strain evidence="1 2">ATCC BAA-788</strain>
    </source>
</reference>
<evidence type="ECO:0000313" key="2">
    <source>
        <dbReference type="Proteomes" id="UP000581206"/>
    </source>
</evidence>
<keyword evidence="2" id="KW-1185">Reference proteome</keyword>
<dbReference type="SUPFAM" id="SSF53254">
    <property type="entry name" value="Phosphoglycerate mutase-like"/>
    <property type="match status" value="1"/>
</dbReference>
<protein>
    <submittedName>
        <fullName evidence="1">Histidine phosphatase family protein</fullName>
    </submittedName>
</protein>
<accession>A0A7X6KUJ5</accession>
<dbReference type="Gene3D" id="3.40.50.1240">
    <property type="entry name" value="Phosphoglycerate mutase-like"/>
    <property type="match status" value="1"/>
</dbReference>
<gene>
    <name evidence="1" type="ORF">HGA03_06600</name>
</gene>
<dbReference type="Proteomes" id="UP000581206">
    <property type="component" value="Unassembled WGS sequence"/>
</dbReference>